<protein>
    <submittedName>
        <fullName evidence="10">Putative tectonic-1</fullName>
    </submittedName>
</protein>
<dbReference type="InterPro" id="IPR011677">
    <property type="entry name" value="TCTN1-3_dom"/>
</dbReference>
<dbReference type="GO" id="GO:0060271">
    <property type="term" value="P:cilium assembly"/>
    <property type="evidence" value="ECO:0007669"/>
    <property type="project" value="TreeGrafter"/>
</dbReference>
<feature type="region of interest" description="Disordered" evidence="6">
    <location>
        <begin position="46"/>
        <end position="76"/>
    </location>
</feature>
<comment type="subunit">
    <text evidence="2">Part of the tectonic-like complex (also named B9 complex).</text>
</comment>
<evidence type="ECO:0000259" key="8">
    <source>
        <dbReference type="Pfam" id="PF07773"/>
    </source>
</evidence>
<feature type="signal peptide" evidence="7">
    <location>
        <begin position="1"/>
        <end position="24"/>
    </location>
</feature>
<keyword evidence="4" id="KW-0970">Cilium biogenesis/degradation</keyword>
<evidence type="ECO:0000256" key="5">
    <source>
        <dbReference type="ARBA" id="ARBA00023180"/>
    </source>
</evidence>
<keyword evidence="3 7" id="KW-0732">Signal</keyword>
<dbReference type="STRING" id="52904.ENSSMAP00000024041"/>
<evidence type="ECO:0000256" key="3">
    <source>
        <dbReference type="ARBA" id="ARBA00022729"/>
    </source>
</evidence>
<comment type="similarity">
    <text evidence="1">Belongs to the tectonic family.</text>
</comment>
<accession>A0A2U9C8S8</accession>
<dbReference type="InterPro" id="IPR057724">
    <property type="entry name" value="TCTN1-3_N"/>
</dbReference>
<evidence type="ECO:0000256" key="2">
    <source>
        <dbReference type="ARBA" id="ARBA00011495"/>
    </source>
</evidence>
<keyword evidence="11" id="KW-1185">Reference proteome</keyword>
<dbReference type="Pfam" id="PF07773">
    <property type="entry name" value="TCTN_DUF1619"/>
    <property type="match status" value="2"/>
</dbReference>
<keyword evidence="5" id="KW-0325">Glycoprotein</keyword>
<evidence type="ECO:0000256" key="7">
    <source>
        <dbReference type="SAM" id="SignalP"/>
    </source>
</evidence>
<dbReference type="AlphaFoldDB" id="A0A2U9C8S8"/>
<reference evidence="10 11" key="1">
    <citation type="submission" date="2017-12" db="EMBL/GenBank/DDBJ databases">
        <title>Integrating genomic resources of turbot (Scophthalmus maximus) in depth evaluation of genetic and physical mapping variation across individuals.</title>
        <authorList>
            <person name="Martinez P."/>
        </authorList>
    </citation>
    <scope>NUCLEOTIDE SEQUENCE [LARGE SCALE GENOMIC DNA]</scope>
</reference>
<organism evidence="10 11">
    <name type="scientific">Scophthalmus maximus</name>
    <name type="common">Turbot</name>
    <name type="synonym">Psetta maxima</name>
    <dbReference type="NCBI Taxonomy" id="52904"/>
    <lineage>
        <taxon>Eukaryota</taxon>
        <taxon>Metazoa</taxon>
        <taxon>Chordata</taxon>
        <taxon>Craniata</taxon>
        <taxon>Vertebrata</taxon>
        <taxon>Euteleostomi</taxon>
        <taxon>Actinopterygii</taxon>
        <taxon>Neopterygii</taxon>
        <taxon>Teleostei</taxon>
        <taxon>Neoteleostei</taxon>
        <taxon>Acanthomorphata</taxon>
        <taxon>Carangaria</taxon>
        <taxon>Pleuronectiformes</taxon>
        <taxon>Pleuronectoidei</taxon>
        <taxon>Scophthalmidae</taxon>
        <taxon>Scophthalmus</taxon>
    </lineage>
</organism>
<proteinExistence type="inferred from homology"/>
<dbReference type="Proteomes" id="UP000246464">
    <property type="component" value="Chromosome 13"/>
</dbReference>
<evidence type="ECO:0000256" key="4">
    <source>
        <dbReference type="ARBA" id="ARBA00022794"/>
    </source>
</evidence>
<evidence type="ECO:0000259" key="9">
    <source>
        <dbReference type="Pfam" id="PF25752"/>
    </source>
</evidence>
<evidence type="ECO:0000256" key="6">
    <source>
        <dbReference type="SAM" id="MobiDB-lite"/>
    </source>
</evidence>
<gene>
    <name evidence="10" type="ORF">SMAX5B_015335</name>
</gene>
<feature type="domain" description="Tectonic-1-3" evidence="8">
    <location>
        <begin position="407"/>
        <end position="585"/>
    </location>
</feature>
<dbReference type="PANTHER" id="PTHR14611:SF1">
    <property type="entry name" value="TECTONIC-1"/>
    <property type="match status" value="1"/>
</dbReference>
<dbReference type="InterPro" id="IPR040354">
    <property type="entry name" value="TCTN1-3"/>
</dbReference>
<sequence>MAVSAAVLWSLVFSCFFSFNAVTADENVTTREFNATASGAYAVTNNGTDTYTPQEVTEPTAGHRSTEEPVGASTAARPLPASGRLLVPATDVARLCPCDEHRSVCDTNCCCDTACAEEASLFTGCSVHSVRQVSRLLGAHRQASLLAARGWRRSLLLASCRSTAGTWPRALCCWIHTACIDGLSHLSPALPTDSNFDSLFKQFTSFLFGMEENSGQTATAEPVASSGYQYGDVMVTAGEGGERGVFWLPAPSVTADCVDTSPAAFLKEERRGCSRQMVLDQDCSTLPALNMKTYTEIQLFAEKTKDAAVVPVEVASVILQSVDGTQTEWKMSEGEILSPVLLNPDLCANVVLEVVYVMKYNPAGEIVNVNASLVLGFVRGAALPLKQEFHITFVQQGVEDVAVHYSGNPGYVVGLPLVSGTQTPEGIVRSINPRETLSLLDTTKDQDCLRGPHQRVPVLFGLDSVSGCTLRLEEVVNCTLVSQELLDILRGPKYPQHIASFGNSPLNNPQDWVQIKTGFSPGEVQSCSIPLSLHLEVEWTKYGSLVNSQPQIVSITEIIQTNTTSLALLSGGSSILSIRTSVAFVPVSAAALPGYRATPTINAKLPYDFFFPFV</sequence>
<feature type="domain" description="Tectonic-1-3" evidence="8">
    <location>
        <begin position="225"/>
        <end position="395"/>
    </location>
</feature>
<evidence type="ECO:0000313" key="10">
    <source>
        <dbReference type="EMBL" id="AWP12530.1"/>
    </source>
</evidence>
<feature type="domain" description="Tectonic-1-3 N-terminal" evidence="9">
    <location>
        <begin position="92"/>
        <end position="134"/>
    </location>
</feature>
<dbReference type="Pfam" id="PF25752">
    <property type="entry name" value="DUF1619_N"/>
    <property type="match status" value="1"/>
</dbReference>
<evidence type="ECO:0000256" key="1">
    <source>
        <dbReference type="ARBA" id="ARBA00007633"/>
    </source>
</evidence>
<dbReference type="EMBL" id="CP026255">
    <property type="protein sequence ID" value="AWP12530.1"/>
    <property type="molecule type" value="Genomic_DNA"/>
</dbReference>
<name>A0A2U9C8S8_SCOMX</name>
<evidence type="ECO:0000313" key="11">
    <source>
        <dbReference type="Proteomes" id="UP000246464"/>
    </source>
</evidence>
<feature type="compositionally biased region" description="Polar residues" evidence="6">
    <location>
        <begin position="46"/>
        <end position="57"/>
    </location>
</feature>
<feature type="chain" id="PRO_5016133532" evidence="7">
    <location>
        <begin position="25"/>
        <end position="614"/>
    </location>
</feature>
<dbReference type="PANTHER" id="PTHR14611">
    <property type="entry name" value="TECTONIC FAMILY MEMBER"/>
    <property type="match status" value="1"/>
</dbReference>
<dbReference type="GO" id="GO:0036038">
    <property type="term" value="C:MKS complex"/>
    <property type="evidence" value="ECO:0007669"/>
    <property type="project" value="TreeGrafter"/>
</dbReference>
<dbReference type="GO" id="GO:1904491">
    <property type="term" value="P:protein localization to ciliary transition zone"/>
    <property type="evidence" value="ECO:0007669"/>
    <property type="project" value="TreeGrafter"/>
</dbReference>